<keyword evidence="2" id="KW-1185">Reference proteome</keyword>
<organism evidence="1 2">
    <name type="scientific">Ideonella oryzae</name>
    <dbReference type="NCBI Taxonomy" id="2937441"/>
    <lineage>
        <taxon>Bacteria</taxon>
        <taxon>Pseudomonadati</taxon>
        <taxon>Pseudomonadota</taxon>
        <taxon>Betaproteobacteria</taxon>
        <taxon>Burkholderiales</taxon>
        <taxon>Sphaerotilaceae</taxon>
        <taxon>Ideonella</taxon>
    </lineage>
</organism>
<dbReference type="EMBL" id="JAMXMC010000017">
    <property type="protein sequence ID" value="MCO5979127.1"/>
    <property type="molecule type" value="Genomic_DNA"/>
</dbReference>
<proteinExistence type="predicted"/>
<protein>
    <recommendedName>
        <fullName evidence="3">Alpha/beta hydrolase</fullName>
    </recommendedName>
</protein>
<name>A0ABT1BSD0_9BURK</name>
<evidence type="ECO:0008006" key="3">
    <source>
        <dbReference type="Google" id="ProtNLM"/>
    </source>
</evidence>
<evidence type="ECO:0000313" key="2">
    <source>
        <dbReference type="Proteomes" id="UP001204851"/>
    </source>
</evidence>
<sequence length="278" mass="30861">MVQPARSRAVVVCFNWGKFQTEGDRFYADELICNLRMSAVGIVSKRPHWYLCDEWPQALAAAREAMASHVLKVGYGYSMGAYAALKHSKALGLDRVLAFSPQWSVDPEEAPWDERKDWAFTPSMKGMGVRAGDRAGRAYLFVDPGFALDWWHVERLLPAGDNVLVPMRHCGHDTMRMLTGRESMGPILQACLHAKPADALDIVRRRRRLNTHFRAYLCGTRGLRRLNADDSAGALRWLGAGEALVPEASPVQQLRLRLTEQGLLADNSPSTEGAASGT</sequence>
<accession>A0ABT1BSD0</accession>
<comment type="caution">
    <text evidence="1">The sequence shown here is derived from an EMBL/GenBank/DDBJ whole genome shotgun (WGS) entry which is preliminary data.</text>
</comment>
<reference evidence="1 2" key="1">
    <citation type="submission" date="2022-06" db="EMBL/GenBank/DDBJ databases">
        <title>Ideonella sp. NS12-5 Genome sequencing and assembly.</title>
        <authorList>
            <person name="Jung Y."/>
        </authorList>
    </citation>
    <scope>NUCLEOTIDE SEQUENCE [LARGE SCALE GENOMIC DNA]</scope>
    <source>
        <strain evidence="1 2">NS12-5</strain>
    </source>
</reference>
<gene>
    <name evidence="1" type="ORF">M0L44_20710</name>
</gene>
<dbReference type="Proteomes" id="UP001204851">
    <property type="component" value="Unassembled WGS sequence"/>
</dbReference>
<dbReference type="RefSeq" id="WP_252772082.1">
    <property type="nucleotide sequence ID" value="NZ_JAMXMC010000017.1"/>
</dbReference>
<evidence type="ECO:0000313" key="1">
    <source>
        <dbReference type="EMBL" id="MCO5979127.1"/>
    </source>
</evidence>